<feature type="transmembrane region" description="Helical" evidence="7">
    <location>
        <begin position="254"/>
        <end position="276"/>
    </location>
</feature>
<sequence length="312" mass="32362">MLIADAIVPVALVVALGYVLTRTGIFPREGIPALARFVVKVALPFLIFANIAAVDVTEVVNPGYLAVYAIVYALMMLLGVGYSRLASRSRHRGIFLGLGMSATNNGFMGYPIFLILLPDWAGVAIGMAMIIDNVIIIPVSLFLAERAAGGGTSAGEQIRRALRNLITHPLVIAVLGAILVSVSGWELPGVLASVTRMLGETASGVALFTIGGMLLGLDWRSTGRDTAVAVVGKLVVAPALALGLALLMPGMDATSMAAVVILCALPAFSILPSLALDYGEEEFCAGAVMAQTLVSFATLAAWIGVVGALGWL</sequence>
<feature type="transmembrane region" description="Helical" evidence="7">
    <location>
        <begin position="63"/>
        <end position="82"/>
    </location>
</feature>
<evidence type="ECO:0000256" key="6">
    <source>
        <dbReference type="ARBA" id="ARBA00023136"/>
    </source>
</evidence>
<keyword evidence="3" id="KW-1003">Cell membrane</keyword>
<feature type="transmembrane region" description="Helical" evidence="7">
    <location>
        <begin position="197"/>
        <end position="215"/>
    </location>
</feature>
<proteinExistence type="predicted"/>
<feature type="transmembrane region" description="Helical" evidence="7">
    <location>
        <begin position="6"/>
        <end position="25"/>
    </location>
</feature>
<organism evidence="8 9">
    <name type="scientific">Corynebacterium guangdongense</name>
    <dbReference type="NCBI Taxonomy" id="1783348"/>
    <lineage>
        <taxon>Bacteria</taxon>
        <taxon>Bacillati</taxon>
        <taxon>Actinomycetota</taxon>
        <taxon>Actinomycetes</taxon>
        <taxon>Mycobacteriales</taxon>
        <taxon>Corynebacteriaceae</taxon>
        <taxon>Corynebacterium</taxon>
    </lineage>
</organism>
<evidence type="ECO:0000256" key="1">
    <source>
        <dbReference type="ARBA" id="ARBA00004141"/>
    </source>
</evidence>
<evidence type="ECO:0000256" key="2">
    <source>
        <dbReference type="ARBA" id="ARBA00022448"/>
    </source>
</evidence>
<comment type="subcellular location">
    <subcellularLocation>
        <location evidence="1">Membrane</location>
        <topology evidence="1">Multi-pass membrane protein</topology>
    </subcellularLocation>
</comment>
<dbReference type="Proteomes" id="UP001180840">
    <property type="component" value="Unassembled WGS sequence"/>
</dbReference>
<feature type="transmembrane region" description="Helical" evidence="7">
    <location>
        <begin position="288"/>
        <end position="311"/>
    </location>
</feature>
<evidence type="ECO:0000313" key="8">
    <source>
        <dbReference type="EMBL" id="MDR7330426.1"/>
    </source>
</evidence>
<dbReference type="InterPro" id="IPR004776">
    <property type="entry name" value="Mem_transp_PIN-like"/>
</dbReference>
<feature type="transmembrane region" description="Helical" evidence="7">
    <location>
        <begin position="165"/>
        <end position="185"/>
    </location>
</feature>
<dbReference type="Pfam" id="PF03547">
    <property type="entry name" value="Mem_trans"/>
    <property type="match status" value="1"/>
</dbReference>
<name>A0ABU1ZZS1_9CORY</name>
<evidence type="ECO:0000256" key="7">
    <source>
        <dbReference type="SAM" id="Phobius"/>
    </source>
</evidence>
<gene>
    <name evidence="8" type="ORF">J2S39_002102</name>
</gene>
<dbReference type="PANTHER" id="PTHR36838:SF3">
    <property type="entry name" value="TRANSPORTER AUXIN EFFLUX CARRIER EC FAMILY"/>
    <property type="match status" value="1"/>
</dbReference>
<keyword evidence="2" id="KW-0813">Transport</keyword>
<feature type="transmembrane region" description="Helical" evidence="7">
    <location>
        <begin position="123"/>
        <end position="144"/>
    </location>
</feature>
<keyword evidence="4 7" id="KW-0812">Transmembrane</keyword>
<keyword evidence="6 7" id="KW-0472">Membrane</keyword>
<dbReference type="EMBL" id="JAVDXZ010000001">
    <property type="protein sequence ID" value="MDR7330426.1"/>
    <property type="molecule type" value="Genomic_DNA"/>
</dbReference>
<keyword evidence="9" id="KW-1185">Reference proteome</keyword>
<feature type="transmembrane region" description="Helical" evidence="7">
    <location>
        <begin position="94"/>
        <end position="117"/>
    </location>
</feature>
<comment type="caution">
    <text evidence="8">The sequence shown here is derived from an EMBL/GenBank/DDBJ whole genome shotgun (WGS) entry which is preliminary data.</text>
</comment>
<feature type="transmembrane region" description="Helical" evidence="7">
    <location>
        <begin position="37"/>
        <end position="57"/>
    </location>
</feature>
<keyword evidence="5 7" id="KW-1133">Transmembrane helix</keyword>
<dbReference type="PANTHER" id="PTHR36838">
    <property type="entry name" value="AUXIN EFFLUX CARRIER FAMILY PROTEIN"/>
    <property type="match status" value="1"/>
</dbReference>
<evidence type="ECO:0000313" key="9">
    <source>
        <dbReference type="Proteomes" id="UP001180840"/>
    </source>
</evidence>
<feature type="transmembrane region" description="Helical" evidence="7">
    <location>
        <begin position="227"/>
        <end position="248"/>
    </location>
</feature>
<evidence type="ECO:0000256" key="4">
    <source>
        <dbReference type="ARBA" id="ARBA00022692"/>
    </source>
</evidence>
<accession>A0ABU1ZZS1</accession>
<dbReference type="RefSeq" id="WP_290196113.1">
    <property type="nucleotide sequence ID" value="NZ_CP047654.1"/>
</dbReference>
<reference evidence="8" key="1">
    <citation type="submission" date="2023-07" db="EMBL/GenBank/DDBJ databases">
        <title>Sequencing the genomes of 1000 actinobacteria strains.</title>
        <authorList>
            <person name="Klenk H.-P."/>
        </authorList>
    </citation>
    <scope>NUCLEOTIDE SEQUENCE</scope>
    <source>
        <strain evidence="8">DSM 107476</strain>
    </source>
</reference>
<protein>
    <submittedName>
        <fullName evidence="8">Permease</fullName>
    </submittedName>
</protein>
<evidence type="ECO:0000256" key="5">
    <source>
        <dbReference type="ARBA" id="ARBA00022989"/>
    </source>
</evidence>
<evidence type="ECO:0000256" key="3">
    <source>
        <dbReference type="ARBA" id="ARBA00022475"/>
    </source>
</evidence>